<dbReference type="Pfam" id="PF14008">
    <property type="entry name" value="Metallophos_C"/>
    <property type="match status" value="1"/>
</dbReference>
<dbReference type="FunFam" id="3.60.21.10:FF:000034">
    <property type="entry name" value="Fe(3+)-Zn(2+) purple acid phosphatase"/>
    <property type="match status" value="1"/>
</dbReference>
<gene>
    <name evidence="14" type="ORF">AT9943_LOCUS6873</name>
</gene>
<dbReference type="InterPro" id="IPR008963">
    <property type="entry name" value="Purple_acid_Pase-like_N"/>
</dbReference>
<evidence type="ECO:0000256" key="5">
    <source>
        <dbReference type="ARBA" id="ARBA00022723"/>
    </source>
</evidence>
<dbReference type="EC" id="3.1.3.2" evidence="11"/>
<evidence type="ECO:0000259" key="12">
    <source>
        <dbReference type="Pfam" id="PF00149"/>
    </source>
</evidence>
<dbReference type="CDD" id="cd00839">
    <property type="entry name" value="MPP_PAPs"/>
    <property type="match status" value="1"/>
</dbReference>
<keyword evidence="6" id="KW-0732">Signal</keyword>
<comment type="cofactor">
    <cofactor evidence="3">
        <name>Fe cation</name>
        <dbReference type="ChEBI" id="CHEBI:24875"/>
    </cofactor>
</comment>
<dbReference type="SUPFAM" id="SSF56300">
    <property type="entry name" value="Metallo-dependent phosphatases"/>
    <property type="match status" value="1"/>
</dbReference>
<sequence>MGRVRKSDFFAVVLVLCFVLNSLLCNGGITSRYVRKLEATVDMPLDSDVFRVPCGYNAPQQVHITQGDVEGKAVIVSWVTQEAKGSNKYDTKYYYVVGVGQTERKFWFFTPPEIGPDVPYTFGLIGDLGQSYDSNITLTHYENNPTKGQAVLFVGDISYADTYPDHDNRRWDSWGRFAERSTAYQPWIWTTGNHELDFAPEIGENRPFKPFTHRYRTPYRSSGSTEPFWYSIKRGPAYIIVLASYSAYGKYTPQYQWLEEEFPKVNRTETPWLIVLMHSPWYNSYDYHYMEGHVHAYERSERVSNIAYNVVNGICTPVKDQSAPVYITIGDGGNIEGLATKMTEPQPKYSAFREASFGHAIFSIKNRTHAHYGWHRNHDGYAVEGDRMWFYNRFWHPVDDSPSCNS</sequence>
<dbReference type="Gene3D" id="2.60.40.380">
    <property type="entry name" value="Purple acid phosphatase-like, N-terminal"/>
    <property type="match status" value="1"/>
</dbReference>
<keyword evidence="10" id="KW-0325">Glycoprotein</keyword>
<evidence type="ECO:0000256" key="7">
    <source>
        <dbReference type="ARBA" id="ARBA00022801"/>
    </source>
</evidence>
<keyword evidence="9" id="KW-0408">Iron</keyword>
<dbReference type="Pfam" id="PF00149">
    <property type="entry name" value="Metallophos"/>
    <property type="match status" value="1"/>
</dbReference>
<name>A0A7G2E9H2_ARATH</name>
<proteinExistence type="inferred from homology"/>
<evidence type="ECO:0000256" key="1">
    <source>
        <dbReference type="ARBA" id="ARBA00000032"/>
    </source>
</evidence>
<evidence type="ECO:0000256" key="10">
    <source>
        <dbReference type="ARBA" id="ARBA00023180"/>
    </source>
</evidence>
<accession>A0A7G2E9H2</accession>
<comment type="catalytic activity">
    <reaction evidence="1 11">
        <text>a phosphate monoester + H2O = an alcohol + phosphate</text>
        <dbReference type="Rhea" id="RHEA:15017"/>
        <dbReference type="ChEBI" id="CHEBI:15377"/>
        <dbReference type="ChEBI" id="CHEBI:30879"/>
        <dbReference type="ChEBI" id="CHEBI:43474"/>
        <dbReference type="ChEBI" id="CHEBI:67140"/>
        <dbReference type="EC" id="3.1.3.2"/>
    </reaction>
</comment>
<dbReference type="SUPFAM" id="SSF49363">
    <property type="entry name" value="Purple acid phosphatase, N-terminal domain"/>
    <property type="match status" value="1"/>
</dbReference>
<evidence type="ECO:0000256" key="2">
    <source>
        <dbReference type="ARBA" id="ARBA00001947"/>
    </source>
</evidence>
<dbReference type="Gene3D" id="3.60.21.10">
    <property type="match status" value="1"/>
</dbReference>
<evidence type="ECO:0000256" key="3">
    <source>
        <dbReference type="ARBA" id="ARBA00001962"/>
    </source>
</evidence>
<dbReference type="InterPro" id="IPR041792">
    <property type="entry name" value="MPP_PAP"/>
</dbReference>
<keyword evidence="7 11" id="KW-0378">Hydrolase</keyword>
<feature type="domain" description="Calcineurin-like phosphoesterase" evidence="12">
    <location>
        <begin position="121"/>
        <end position="293"/>
    </location>
</feature>
<evidence type="ECO:0000256" key="6">
    <source>
        <dbReference type="ARBA" id="ARBA00022729"/>
    </source>
</evidence>
<evidence type="ECO:0000256" key="8">
    <source>
        <dbReference type="ARBA" id="ARBA00022833"/>
    </source>
</evidence>
<dbReference type="InterPro" id="IPR025733">
    <property type="entry name" value="PAPs_C"/>
</dbReference>
<protein>
    <recommendedName>
        <fullName evidence="11">Purple acid phosphatase</fullName>
        <ecNumber evidence="11">3.1.3.2</ecNumber>
    </recommendedName>
</protein>
<evidence type="ECO:0000256" key="4">
    <source>
        <dbReference type="ARBA" id="ARBA00008723"/>
    </source>
</evidence>
<evidence type="ECO:0000259" key="13">
    <source>
        <dbReference type="Pfam" id="PF14008"/>
    </source>
</evidence>
<keyword evidence="8" id="KW-0862">Zinc</keyword>
<dbReference type="PANTHER" id="PTHR22953:SF86">
    <property type="entry name" value="PURPLE ACID PHOSPHATASE 10"/>
    <property type="match status" value="1"/>
</dbReference>
<comment type="similarity">
    <text evidence="4 11">Belongs to the metallophosphoesterase superfamily. Purple acid phosphatase family.</text>
</comment>
<dbReference type="AlphaFoldDB" id="A0A7G2E9H2"/>
<organism evidence="14 15">
    <name type="scientific">Arabidopsis thaliana</name>
    <name type="common">Mouse-ear cress</name>
    <dbReference type="NCBI Taxonomy" id="3702"/>
    <lineage>
        <taxon>Eukaryota</taxon>
        <taxon>Viridiplantae</taxon>
        <taxon>Streptophyta</taxon>
        <taxon>Embryophyta</taxon>
        <taxon>Tracheophyta</taxon>
        <taxon>Spermatophyta</taxon>
        <taxon>Magnoliopsida</taxon>
        <taxon>eudicotyledons</taxon>
        <taxon>Gunneridae</taxon>
        <taxon>Pentapetalae</taxon>
        <taxon>rosids</taxon>
        <taxon>malvids</taxon>
        <taxon>Brassicales</taxon>
        <taxon>Brassicaceae</taxon>
        <taxon>Camelineae</taxon>
        <taxon>Arabidopsis</taxon>
    </lineage>
</organism>
<feature type="domain" description="Purple acid phosphatase C-terminal" evidence="13">
    <location>
        <begin position="323"/>
        <end position="382"/>
    </location>
</feature>
<dbReference type="GO" id="GO:0003993">
    <property type="term" value="F:acid phosphatase activity"/>
    <property type="evidence" value="ECO:0007669"/>
    <property type="project" value="UniProtKB-EC"/>
</dbReference>
<comment type="cofactor">
    <cofactor evidence="2">
        <name>Zn(2+)</name>
        <dbReference type="ChEBI" id="CHEBI:29105"/>
    </cofactor>
</comment>
<evidence type="ECO:0000256" key="11">
    <source>
        <dbReference type="RuleBase" id="RU361203"/>
    </source>
</evidence>
<dbReference type="InterPro" id="IPR004843">
    <property type="entry name" value="Calcineurin-like_PHP"/>
</dbReference>
<keyword evidence="5" id="KW-0479">Metal-binding</keyword>
<dbReference type="InterPro" id="IPR029052">
    <property type="entry name" value="Metallo-depent_PP-like"/>
</dbReference>
<dbReference type="Proteomes" id="UP000516314">
    <property type="component" value="Chromosome 2"/>
</dbReference>
<reference evidence="14 15" key="1">
    <citation type="submission" date="2020-09" db="EMBL/GenBank/DDBJ databases">
        <authorList>
            <person name="Ashkenazy H."/>
        </authorList>
    </citation>
    <scope>NUCLEOTIDE SEQUENCE [LARGE SCALE GENOMIC DNA]</scope>
    <source>
        <strain evidence="15">cv. Cdm-0</strain>
    </source>
</reference>
<evidence type="ECO:0000313" key="14">
    <source>
        <dbReference type="EMBL" id="CAD5318653.1"/>
    </source>
</evidence>
<evidence type="ECO:0000256" key="9">
    <source>
        <dbReference type="ARBA" id="ARBA00023004"/>
    </source>
</evidence>
<dbReference type="PANTHER" id="PTHR22953">
    <property type="entry name" value="ACID PHOSPHATASE RELATED"/>
    <property type="match status" value="1"/>
</dbReference>
<evidence type="ECO:0000313" key="15">
    <source>
        <dbReference type="Proteomes" id="UP000516314"/>
    </source>
</evidence>
<dbReference type="GO" id="GO:0046872">
    <property type="term" value="F:metal ion binding"/>
    <property type="evidence" value="ECO:0007669"/>
    <property type="project" value="UniProtKB-KW"/>
</dbReference>
<dbReference type="EMBL" id="LR881467">
    <property type="protein sequence ID" value="CAD5318653.1"/>
    <property type="molecule type" value="Genomic_DNA"/>
</dbReference>
<dbReference type="InterPro" id="IPR039331">
    <property type="entry name" value="PAPs-like"/>
</dbReference>